<evidence type="ECO:0000313" key="2">
    <source>
        <dbReference type="Proteomes" id="UP001050691"/>
    </source>
</evidence>
<evidence type="ECO:0000313" key="1">
    <source>
        <dbReference type="EMBL" id="GJJ14568.1"/>
    </source>
</evidence>
<comment type="caution">
    <text evidence="1">The sequence shown here is derived from an EMBL/GenBank/DDBJ whole genome shotgun (WGS) entry which is preliminary data.</text>
</comment>
<accession>A0AAV5AM55</accession>
<protein>
    <submittedName>
        <fullName evidence="1">Uncharacterized protein</fullName>
    </submittedName>
</protein>
<name>A0AAV5AM55_9AGAM</name>
<gene>
    <name evidence="1" type="ORF">Clacol_008833</name>
</gene>
<reference evidence="1" key="1">
    <citation type="submission" date="2021-10" db="EMBL/GenBank/DDBJ databases">
        <title>De novo Genome Assembly of Clathrus columnatus (Basidiomycota, Fungi) Using Illumina and Nanopore Sequence Data.</title>
        <authorList>
            <person name="Ogiso-Tanaka E."/>
            <person name="Itagaki H."/>
            <person name="Hosoya T."/>
            <person name="Hosaka K."/>
        </authorList>
    </citation>
    <scope>NUCLEOTIDE SEQUENCE</scope>
    <source>
        <strain evidence="1">MO-923</strain>
    </source>
</reference>
<sequence length="133" mass="14771">MESTGPRYLFGSTSPFSFLSLSYAAYHPQKFGFRELPTLIYPDKQGVTLTCPKSQEAACYRDRFAARRMFQFLPAICSRVPVHVIWGAIDDSVASEVKERSTDPLTGRKMASIQRIEGVGHLVSVCSLCTSTV</sequence>
<proteinExistence type="predicted"/>
<dbReference type="EMBL" id="BPWL01000010">
    <property type="protein sequence ID" value="GJJ14568.1"/>
    <property type="molecule type" value="Genomic_DNA"/>
</dbReference>
<organism evidence="1 2">
    <name type="scientific">Clathrus columnatus</name>
    <dbReference type="NCBI Taxonomy" id="1419009"/>
    <lineage>
        <taxon>Eukaryota</taxon>
        <taxon>Fungi</taxon>
        <taxon>Dikarya</taxon>
        <taxon>Basidiomycota</taxon>
        <taxon>Agaricomycotina</taxon>
        <taxon>Agaricomycetes</taxon>
        <taxon>Phallomycetidae</taxon>
        <taxon>Phallales</taxon>
        <taxon>Clathraceae</taxon>
        <taxon>Clathrus</taxon>
    </lineage>
</organism>
<dbReference type="InterPro" id="IPR029058">
    <property type="entry name" value="AB_hydrolase_fold"/>
</dbReference>
<keyword evidence="2" id="KW-1185">Reference proteome</keyword>
<dbReference type="Gene3D" id="3.40.50.1820">
    <property type="entry name" value="alpha/beta hydrolase"/>
    <property type="match status" value="1"/>
</dbReference>
<dbReference type="AlphaFoldDB" id="A0AAV5AM55"/>
<dbReference type="Proteomes" id="UP001050691">
    <property type="component" value="Unassembled WGS sequence"/>
</dbReference>